<keyword evidence="3" id="KW-1185">Reference proteome</keyword>
<evidence type="ECO:0000313" key="2">
    <source>
        <dbReference type="EMBL" id="MDF1612270.1"/>
    </source>
</evidence>
<comment type="caution">
    <text evidence="2">The sequence shown here is derived from an EMBL/GenBank/DDBJ whole genome shotgun (WGS) entry which is preliminary data.</text>
</comment>
<dbReference type="Proteomes" id="UP001221302">
    <property type="component" value="Unassembled WGS sequence"/>
</dbReference>
<sequence length="44" mass="5138">MKKNITTMNDACGDSTEKMYMQHEQHKYSGMKNKKSEKAESIVR</sequence>
<organism evidence="2 3">
    <name type="scientific">Stygiobacter electus</name>
    <dbReference type="NCBI Taxonomy" id="3032292"/>
    <lineage>
        <taxon>Bacteria</taxon>
        <taxon>Pseudomonadati</taxon>
        <taxon>Ignavibacteriota</taxon>
        <taxon>Ignavibacteria</taxon>
        <taxon>Ignavibacteriales</taxon>
        <taxon>Melioribacteraceae</taxon>
        <taxon>Stygiobacter</taxon>
    </lineage>
</organism>
<dbReference type="RefSeq" id="WP_321536040.1">
    <property type="nucleotide sequence ID" value="NZ_JARGDL010000011.1"/>
</dbReference>
<evidence type="ECO:0000256" key="1">
    <source>
        <dbReference type="SAM" id="MobiDB-lite"/>
    </source>
</evidence>
<proteinExistence type="predicted"/>
<gene>
    <name evidence="2" type="ORF">P0M35_08920</name>
</gene>
<reference evidence="2" key="1">
    <citation type="submission" date="2023-03" db="EMBL/GenBank/DDBJ databases">
        <title>Stygiobacter electus gen. nov., sp. nov., facultatively anaerobic thermotolerant bacterium of the class Ignavibacteria from a well of Yessentuki mineral water deposit.</title>
        <authorList>
            <person name="Podosokorskaya O.A."/>
            <person name="Elcheninov A.G."/>
            <person name="Petrova N.F."/>
            <person name="Zavarzina D.G."/>
            <person name="Kublanov I.V."/>
            <person name="Merkel A.Y."/>
        </authorList>
    </citation>
    <scope>NUCLEOTIDE SEQUENCE</scope>
    <source>
        <strain evidence="2">09-Me</strain>
    </source>
</reference>
<evidence type="ECO:0000313" key="3">
    <source>
        <dbReference type="Proteomes" id="UP001221302"/>
    </source>
</evidence>
<dbReference type="EMBL" id="JARGDL010000011">
    <property type="protein sequence ID" value="MDF1612270.1"/>
    <property type="molecule type" value="Genomic_DNA"/>
</dbReference>
<accession>A0AAE3TCT6</accession>
<feature type="compositionally biased region" description="Basic and acidic residues" evidence="1">
    <location>
        <begin position="34"/>
        <end position="44"/>
    </location>
</feature>
<name>A0AAE3TCT6_9BACT</name>
<protein>
    <submittedName>
        <fullName evidence="2">Uncharacterized protein</fullName>
    </submittedName>
</protein>
<dbReference type="AlphaFoldDB" id="A0AAE3TCT6"/>
<feature type="region of interest" description="Disordered" evidence="1">
    <location>
        <begin position="25"/>
        <end position="44"/>
    </location>
</feature>